<evidence type="ECO:0000256" key="4">
    <source>
        <dbReference type="ARBA" id="ARBA00023284"/>
    </source>
</evidence>
<keyword evidence="3" id="KW-1015">Disulfide bond</keyword>
<protein>
    <submittedName>
        <fullName evidence="7">TlpA family protein disulfide reductase</fullName>
    </submittedName>
</protein>
<dbReference type="Gene3D" id="3.40.30.10">
    <property type="entry name" value="Glutaredoxin"/>
    <property type="match status" value="1"/>
</dbReference>
<dbReference type="InterPro" id="IPR050553">
    <property type="entry name" value="Thioredoxin_ResA/DsbE_sf"/>
</dbReference>
<dbReference type="SUPFAM" id="SSF52833">
    <property type="entry name" value="Thioredoxin-like"/>
    <property type="match status" value="1"/>
</dbReference>
<dbReference type="PROSITE" id="PS51352">
    <property type="entry name" value="THIOREDOXIN_2"/>
    <property type="match status" value="1"/>
</dbReference>
<evidence type="ECO:0000313" key="8">
    <source>
        <dbReference type="Proteomes" id="UP000309872"/>
    </source>
</evidence>
<keyword evidence="4" id="KW-0676">Redox-active center</keyword>
<evidence type="ECO:0000256" key="5">
    <source>
        <dbReference type="SAM" id="SignalP"/>
    </source>
</evidence>
<dbReference type="RefSeq" id="WP_136821426.1">
    <property type="nucleotide sequence ID" value="NZ_BMJX01000004.1"/>
</dbReference>
<dbReference type="PANTHER" id="PTHR42852">
    <property type="entry name" value="THIOL:DISULFIDE INTERCHANGE PROTEIN DSBE"/>
    <property type="match status" value="1"/>
</dbReference>
<organism evidence="7 8">
    <name type="scientific">Sphingobacterium alkalisoli</name>
    <dbReference type="NCBI Taxonomy" id="1874115"/>
    <lineage>
        <taxon>Bacteria</taxon>
        <taxon>Pseudomonadati</taxon>
        <taxon>Bacteroidota</taxon>
        <taxon>Sphingobacteriia</taxon>
        <taxon>Sphingobacteriales</taxon>
        <taxon>Sphingobacteriaceae</taxon>
        <taxon>Sphingobacterium</taxon>
    </lineage>
</organism>
<comment type="caution">
    <text evidence="7">The sequence shown here is derived from an EMBL/GenBank/DDBJ whole genome shotgun (WGS) entry which is preliminary data.</text>
</comment>
<keyword evidence="8" id="KW-1185">Reference proteome</keyword>
<evidence type="ECO:0000256" key="3">
    <source>
        <dbReference type="ARBA" id="ARBA00023157"/>
    </source>
</evidence>
<feature type="chain" id="PRO_5020462576" evidence="5">
    <location>
        <begin position="20"/>
        <end position="384"/>
    </location>
</feature>
<dbReference type="Pfam" id="PF00578">
    <property type="entry name" value="AhpC-TSA"/>
    <property type="match status" value="1"/>
</dbReference>
<keyword evidence="5" id="KW-0732">Signal</keyword>
<dbReference type="InterPro" id="IPR036249">
    <property type="entry name" value="Thioredoxin-like_sf"/>
</dbReference>
<dbReference type="CDD" id="cd02966">
    <property type="entry name" value="TlpA_like_family"/>
    <property type="match status" value="1"/>
</dbReference>
<dbReference type="GO" id="GO:0016491">
    <property type="term" value="F:oxidoreductase activity"/>
    <property type="evidence" value="ECO:0007669"/>
    <property type="project" value="InterPro"/>
</dbReference>
<dbReference type="EMBL" id="SUKA01000004">
    <property type="protein sequence ID" value="TJY64366.1"/>
    <property type="molecule type" value="Genomic_DNA"/>
</dbReference>
<dbReference type="GO" id="GO:0030313">
    <property type="term" value="C:cell envelope"/>
    <property type="evidence" value="ECO:0007669"/>
    <property type="project" value="UniProtKB-SubCell"/>
</dbReference>
<evidence type="ECO:0000313" key="7">
    <source>
        <dbReference type="EMBL" id="TJY64366.1"/>
    </source>
</evidence>
<comment type="subcellular location">
    <subcellularLocation>
        <location evidence="1">Cell envelope</location>
    </subcellularLocation>
</comment>
<accession>A0A4U0GZ39</accession>
<dbReference type="AlphaFoldDB" id="A0A4U0GZ39"/>
<dbReference type="GO" id="GO:0016209">
    <property type="term" value="F:antioxidant activity"/>
    <property type="evidence" value="ECO:0007669"/>
    <property type="project" value="InterPro"/>
</dbReference>
<reference evidence="7 8" key="1">
    <citation type="submission" date="2019-04" db="EMBL/GenBank/DDBJ databases">
        <title>Sphingobacterium olei sp. nov., isolated from oil-contaminated soil.</title>
        <authorList>
            <person name="Liu B."/>
        </authorList>
    </citation>
    <scope>NUCLEOTIDE SEQUENCE [LARGE SCALE GENOMIC DNA]</scope>
    <source>
        <strain evidence="7 8">Y3L14</strain>
    </source>
</reference>
<sequence>MRKTIITLLVLACISIAQGQDFTIKGKLAGQGDHEITVDGLDGKITVKAKNGVFELSGRATDQPFVTQLNTTYDRNIYLGGGKAGMYQPAPPLEIVISKGATILIDGQVEDLHLAQVTGDIFNAGFTKLRNEQKDDTKQMSTLQQQFTEIRMMGVKEETEGHVKKMMTNRADLEKGKKTFIQQNPDLFASLYFLSRFSNSYTPSELEVAYNALSATYKNTNYAKGLESKIAANKIVSEGGPMPNFTKPDTDGKPVSLSDFRGKYVLLDFWGSWCGPCRAANPHLKELYSKYKSMGFEIVGVASEKVKSQTVAEKNWKEAIEKDGLTWVNVLNDEETMKQDVIQMYNIEAYPTQILLDKEGKLIARWRGSAQQELDKKLEEIFSK</sequence>
<dbReference type="OrthoDB" id="750178at2"/>
<evidence type="ECO:0000256" key="1">
    <source>
        <dbReference type="ARBA" id="ARBA00004196"/>
    </source>
</evidence>
<dbReference type="Proteomes" id="UP000309872">
    <property type="component" value="Unassembled WGS sequence"/>
</dbReference>
<dbReference type="PANTHER" id="PTHR42852:SF6">
    <property type="entry name" value="THIOL:DISULFIDE INTERCHANGE PROTEIN DSBE"/>
    <property type="match status" value="1"/>
</dbReference>
<gene>
    <name evidence="7" type="ORF">FAZ19_14270</name>
</gene>
<dbReference type="InterPro" id="IPR013766">
    <property type="entry name" value="Thioredoxin_domain"/>
</dbReference>
<evidence type="ECO:0000259" key="6">
    <source>
        <dbReference type="PROSITE" id="PS51352"/>
    </source>
</evidence>
<feature type="domain" description="Thioredoxin" evidence="6">
    <location>
        <begin position="236"/>
        <end position="383"/>
    </location>
</feature>
<dbReference type="GO" id="GO:0017004">
    <property type="term" value="P:cytochrome complex assembly"/>
    <property type="evidence" value="ECO:0007669"/>
    <property type="project" value="UniProtKB-KW"/>
</dbReference>
<proteinExistence type="predicted"/>
<evidence type="ECO:0000256" key="2">
    <source>
        <dbReference type="ARBA" id="ARBA00022748"/>
    </source>
</evidence>
<keyword evidence="2" id="KW-0201">Cytochrome c-type biogenesis</keyword>
<feature type="signal peptide" evidence="5">
    <location>
        <begin position="1"/>
        <end position="19"/>
    </location>
</feature>
<name>A0A4U0GZ39_9SPHI</name>
<dbReference type="InterPro" id="IPR000866">
    <property type="entry name" value="AhpC/TSA"/>
</dbReference>